<evidence type="ECO:0000313" key="3">
    <source>
        <dbReference type="Proteomes" id="UP000015241"/>
    </source>
</evidence>
<dbReference type="eggNOG" id="KOG0192">
    <property type="taxonomic scope" value="Eukaryota"/>
</dbReference>
<dbReference type="AlphaFoldDB" id="S8EBF4"/>
<dbReference type="Proteomes" id="UP000015241">
    <property type="component" value="Unassembled WGS sequence"/>
</dbReference>
<dbReference type="PANTHER" id="PTHR44329">
    <property type="entry name" value="SERINE/THREONINE-PROTEIN KINASE TNNI3K-RELATED"/>
    <property type="match status" value="1"/>
</dbReference>
<evidence type="ECO:0000259" key="1">
    <source>
        <dbReference type="PROSITE" id="PS50011"/>
    </source>
</evidence>
<feature type="non-terminal residue" evidence="2">
    <location>
        <position position="216"/>
    </location>
</feature>
<dbReference type="STRING" id="743788.S8EBF4"/>
<dbReference type="Gene3D" id="1.10.510.10">
    <property type="entry name" value="Transferase(Phosphotransferase) domain 1"/>
    <property type="match status" value="1"/>
</dbReference>
<dbReference type="SUPFAM" id="SSF56112">
    <property type="entry name" value="Protein kinase-like (PK-like)"/>
    <property type="match status" value="1"/>
</dbReference>
<dbReference type="GO" id="GO:0004674">
    <property type="term" value="F:protein serine/threonine kinase activity"/>
    <property type="evidence" value="ECO:0007669"/>
    <property type="project" value="TreeGrafter"/>
</dbReference>
<accession>S8EBF4</accession>
<dbReference type="Pfam" id="PF00069">
    <property type="entry name" value="Pkinase"/>
    <property type="match status" value="1"/>
</dbReference>
<dbReference type="InterPro" id="IPR051681">
    <property type="entry name" value="Ser/Thr_Kinases-Pseudokinases"/>
</dbReference>
<keyword evidence="3" id="KW-1185">Reference proteome</keyword>
<gene>
    <name evidence="2" type="ORF">FOMPIDRAFT_29828</name>
</gene>
<evidence type="ECO:0000313" key="2">
    <source>
        <dbReference type="EMBL" id="EPT02262.1"/>
    </source>
</evidence>
<dbReference type="PROSITE" id="PS00108">
    <property type="entry name" value="PROTEIN_KINASE_ST"/>
    <property type="match status" value="1"/>
</dbReference>
<dbReference type="OrthoDB" id="2791079at2759"/>
<dbReference type="InParanoid" id="S8EBF4"/>
<dbReference type="InterPro" id="IPR000719">
    <property type="entry name" value="Prot_kinase_dom"/>
</dbReference>
<feature type="non-terminal residue" evidence="2">
    <location>
        <position position="1"/>
    </location>
</feature>
<dbReference type="PROSITE" id="PS50011">
    <property type="entry name" value="PROTEIN_KINASE_DOM"/>
    <property type="match status" value="1"/>
</dbReference>
<proteinExistence type="predicted"/>
<dbReference type="HOGENOM" id="CLU_000288_7_18_1"/>
<feature type="domain" description="Protein kinase" evidence="1">
    <location>
        <begin position="1"/>
        <end position="216"/>
    </location>
</feature>
<protein>
    <recommendedName>
        <fullName evidence="1">Protein kinase domain-containing protein</fullName>
    </recommendedName>
</protein>
<reference evidence="2 3" key="1">
    <citation type="journal article" date="2012" name="Science">
        <title>The Paleozoic origin of enzymatic lignin decomposition reconstructed from 31 fungal genomes.</title>
        <authorList>
            <person name="Floudas D."/>
            <person name="Binder M."/>
            <person name="Riley R."/>
            <person name="Barry K."/>
            <person name="Blanchette R.A."/>
            <person name="Henrissat B."/>
            <person name="Martinez A.T."/>
            <person name="Otillar R."/>
            <person name="Spatafora J.W."/>
            <person name="Yadav J.S."/>
            <person name="Aerts A."/>
            <person name="Benoit I."/>
            <person name="Boyd A."/>
            <person name="Carlson A."/>
            <person name="Copeland A."/>
            <person name="Coutinho P.M."/>
            <person name="de Vries R.P."/>
            <person name="Ferreira P."/>
            <person name="Findley K."/>
            <person name="Foster B."/>
            <person name="Gaskell J."/>
            <person name="Glotzer D."/>
            <person name="Gorecki P."/>
            <person name="Heitman J."/>
            <person name="Hesse C."/>
            <person name="Hori C."/>
            <person name="Igarashi K."/>
            <person name="Jurgens J.A."/>
            <person name="Kallen N."/>
            <person name="Kersten P."/>
            <person name="Kohler A."/>
            <person name="Kuees U."/>
            <person name="Kumar T.K.A."/>
            <person name="Kuo A."/>
            <person name="LaButti K."/>
            <person name="Larrondo L.F."/>
            <person name="Lindquist E."/>
            <person name="Ling A."/>
            <person name="Lombard V."/>
            <person name="Lucas S."/>
            <person name="Lundell T."/>
            <person name="Martin R."/>
            <person name="McLaughlin D.J."/>
            <person name="Morgenstern I."/>
            <person name="Morin E."/>
            <person name="Murat C."/>
            <person name="Nagy L.G."/>
            <person name="Nolan M."/>
            <person name="Ohm R.A."/>
            <person name="Patyshakuliyeva A."/>
            <person name="Rokas A."/>
            <person name="Ruiz-Duenas F.J."/>
            <person name="Sabat G."/>
            <person name="Salamov A."/>
            <person name="Samejima M."/>
            <person name="Schmutz J."/>
            <person name="Slot J.C."/>
            <person name="St John F."/>
            <person name="Stenlid J."/>
            <person name="Sun H."/>
            <person name="Sun S."/>
            <person name="Syed K."/>
            <person name="Tsang A."/>
            <person name="Wiebenga A."/>
            <person name="Young D."/>
            <person name="Pisabarro A."/>
            <person name="Eastwood D.C."/>
            <person name="Martin F."/>
            <person name="Cullen D."/>
            <person name="Grigoriev I.V."/>
            <person name="Hibbett D.S."/>
        </authorList>
    </citation>
    <scope>NUCLEOTIDE SEQUENCE</scope>
    <source>
        <strain evidence="3">FP-58527</strain>
    </source>
</reference>
<name>S8EBF4_FOMSC</name>
<dbReference type="InterPro" id="IPR008271">
    <property type="entry name" value="Ser/Thr_kinase_AS"/>
</dbReference>
<dbReference type="InterPro" id="IPR011009">
    <property type="entry name" value="Kinase-like_dom_sf"/>
</dbReference>
<dbReference type="GO" id="GO:0005524">
    <property type="term" value="F:ATP binding"/>
    <property type="evidence" value="ECO:0007669"/>
    <property type="project" value="InterPro"/>
</dbReference>
<dbReference type="SMART" id="SM00220">
    <property type="entry name" value="S_TKc"/>
    <property type="match status" value="1"/>
</dbReference>
<sequence>EIILWRRLSQYGGITPMFGVVERPEQVWIVSKWMENGNLTKYLSKRKYAGLNRLQLLVDVCEGLQHLHSQGIAHGDIKSDNVVIDEEGRANLCDFGMTTLVHSLNSINPSTRSSLCGTVQYMAPEMIDPEQGGLQNPHPSLEVDIYALAILMWQIFSEDGKLPWQGLSQFQINYRVAQRNVRPRRHDGQVPKQWGLTDDVWNLIVQCWHKDRRKRP</sequence>
<organism evidence="2 3">
    <name type="scientific">Fomitopsis schrenkii</name>
    <name type="common">Brown rot fungus</name>
    <dbReference type="NCBI Taxonomy" id="2126942"/>
    <lineage>
        <taxon>Eukaryota</taxon>
        <taxon>Fungi</taxon>
        <taxon>Dikarya</taxon>
        <taxon>Basidiomycota</taxon>
        <taxon>Agaricomycotina</taxon>
        <taxon>Agaricomycetes</taxon>
        <taxon>Polyporales</taxon>
        <taxon>Fomitopsis</taxon>
    </lineage>
</organism>
<dbReference type="EMBL" id="KE504136">
    <property type="protein sequence ID" value="EPT02262.1"/>
    <property type="molecule type" value="Genomic_DNA"/>
</dbReference>